<comment type="similarity">
    <text evidence="1">Belongs to the sigma-70 factor family. ECF subfamily.</text>
</comment>
<dbReference type="InterPro" id="IPR007627">
    <property type="entry name" value="RNA_pol_sigma70_r2"/>
</dbReference>
<proteinExistence type="inferred from homology"/>
<evidence type="ECO:0000256" key="6">
    <source>
        <dbReference type="SAM" id="Phobius"/>
    </source>
</evidence>
<keyword evidence="5" id="KW-0804">Transcription</keyword>
<comment type="caution">
    <text evidence="9">The sequence shown here is derived from an EMBL/GenBank/DDBJ whole genome shotgun (WGS) entry which is preliminary data.</text>
</comment>
<accession>A0A4S4NZ43</accession>
<dbReference type="Proteomes" id="UP000308528">
    <property type="component" value="Unassembled WGS sequence"/>
</dbReference>
<dbReference type="SUPFAM" id="SSF88659">
    <property type="entry name" value="Sigma3 and sigma4 domains of RNA polymerase sigma factors"/>
    <property type="match status" value="1"/>
</dbReference>
<evidence type="ECO:0000313" key="10">
    <source>
        <dbReference type="Proteomes" id="UP000308528"/>
    </source>
</evidence>
<evidence type="ECO:0000256" key="2">
    <source>
        <dbReference type="ARBA" id="ARBA00023015"/>
    </source>
</evidence>
<dbReference type="InterPro" id="IPR036388">
    <property type="entry name" value="WH-like_DNA-bd_sf"/>
</dbReference>
<dbReference type="Gene3D" id="1.10.1740.10">
    <property type="match status" value="1"/>
</dbReference>
<dbReference type="InterPro" id="IPR014284">
    <property type="entry name" value="RNA_pol_sigma-70_dom"/>
</dbReference>
<dbReference type="InterPro" id="IPR039425">
    <property type="entry name" value="RNA_pol_sigma-70-like"/>
</dbReference>
<dbReference type="EMBL" id="SRSF01000001">
    <property type="protein sequence ID" value="THH41560.1"/>
    <property type="molecule type" value="Genomic_DNA"/>
</dbReference>
<keyword evidence="2" id="KW-0805">Transcription regulation</keyword>
<sequence length="274" mass="31708">MSHPSRKTAPTPIPLINAFIICYFVAGRHRFALRPKVLTCRLPYLNRLLNQIIYRLQRRIIYPQFPSRSNSGPLNSYELMSATAGKDRQDVLLELLRKRDEAGMRYLFEHYGGALNNIIGQIVTEQRIAEEVLQDVLMRIWDNVGQYDPAKSRLFTWMARIARNAAIDRVRSKSYRKAGKTDELDVVVINRSNSETMSVEHIGLSNLLTRLDANYRSIIDLLYFKDYTQAEAAEELDLPLGTVKTRSRRALQKLREILKSELIILFVCLFNFIT</sequence>
<protein>
    <submittedName>
        <fullName evidence="9">Sigma-70 family RNA polymerase sigma factor</fullName>
    </submittedName>
</protein>
<feature type="transmembrane region" description="Helical" evidence="6">
    <location>
        <begin position="12"/>
        <end position="31"/>
    </location>
</feature>
<evidence type="ECO:0000259" key="8">
    <source>
        <dbReference type="Pfam" id="PF04545"/>
    </source>
</evidence>
<dbReference type="AlphaFoldDB" id="A0A4S4NZ43"/>
<keyword evidence="6" id="KW-0472">Membrane</keyword>
<dbReference type="Pfam" id="PF04542">
    <property type="entry name" value="Sigma70_r2"/>
    <property type="match status" value="1"/>
</dbReference>
<evidence type="ECO:0000256" key="3">
    <source>
        <dbReference type="ARBA" id="ARBA00023082"/>
    </source>
</evidence>
<dbReference type="GO" id="GO:0003677">
    <property type="term" value="F:DNA binding"/>
    <property type="evidence" value="ECO:0007669"/>
    <property type="project" value="UniProtKB-KW"/>
</dbReference>
<evidence type="ECO:0000313" key="9">
    <source>
        <dbReference type="EMBL" id="THH41560.1"/>
    </source>
</evidence>
<dbReference type="PANTHER" id="PTHR43133">
    <property type="entry name" value="RNA POLYMERASE ECF-TYPE SIGMA FACTO"/>
    <property type="match status" value="1"/>
</dbReference>
<keyword evidence="6" id="KW-1133">Transmembrane helix</keyword>
<feature type="domain" description="RNA polymerase sigma-70 region 4" evidence="8">
    <location>
        <begin position="208"/>
        <end position="256"/>
    </location>
</feature>
<dbReference type="InterPro" id="IPR013324">
    <property type="entry name" value="RNA_pol_sigma_r3/r4-like"/>
</dbReference>
<evidence type="ECO:0000256" key="4">
    <source>
        <dbReference type="ARBA" id="ARBA00023125"/>
    </source>
</evidence>
<name>A0A4S4NZ43_9BACT</name>
<keyword evidence="6" id="KW-0812">Transmembrane</keyword>
<dbReference type="SUPFAM" id="SSF88946">
    <property type="entry name" value="Sigma2 domain of RNA polymerase sigma factors"/>
    <property type="match status" value="1"/>
</dbReference>
<gene>
    <name evidence="9" type="ORF">E4021_02905</name>
</gene>
<dbReference type="GO" id="GO:0016987">
    <property type="term" value="F:sigma factor activity"/>
    <property type="evidence" value="ECO:0007669"/>
    <property type="project" value="UniProtKB-KW"/>
</dbReference>
<keyword evidence="4" id="KW-0238">DNA-binding</keyword>
<feature type="domain" description="RNA polymerase sigma-70 region 2" evidence="7">
    <location>
        <begin position="107"/>
        <end position="174"/>
    </location>
</feature>
<evidence type="ECO:0000259" key="7">
    <source>
        <dbReference type="Pfam" id="PF04542"/>
    </source>
</evidence>
<dbReference type="GO" id="GO:0006352">
    <property type="term" value="P:DNA-templated transcription initiation"/>
    <property type="evidence" value="ECO:0007669"/>
    <property type="project" value="InterPro"/>
</dbReference>
<dbReference type="OrthoDB" id="9784272at2"/>
<keyword evidence="3" id="KW-0731">Sigma factor</keyword>
<dbReference type="NCBIfam" id="TIGR02937">
    <property type="entry name" value="sigma70-ECF"/>
    <property type="match status" value="1"/>
</dbReference>
<evidence type="ECO:0000256" key="5">
    <source>
        <dbReference type="ARBA" id="ARBA00023163"/>
    </source>
</evidence>
<dbReference type="PANTHER" id="PTHR43133:SF62">
    <property type="entry name" value="RNA POLYMERASE SIGMA FACTOR SIGZ"/>
    <property type="match status" value="1"/>
</dbReference>
<dbReference type="Gene3D" id="1.10.10.10">
    <property type="entry name" value="Winged helix-like DNA-binding domain superfamily/Winged helix DNA-binding domain"/>
    <property type="match status" value="1"/>
</dbReference>
<organism evidence="9 10">
    <name type="scientific">Neolewinella litorea</name>
    <dbReference type="NCBI Taxonomy" id="2562452"/>
    <lineage>
        <taxon>Bacteria</taxon>
        <taxon>Pseudomonadati</taxon>
        <taxon>Bacteroidota</taxon>
        <taxon>Saprospiria</taxon>
        <taxon>Saprospirales</taxon>
        <taxon>Lewinellaceae</taxon>
        <taxon>Neolewinella</taxon>
    </lineage>
</organism>
<reference evidence="9 10" key="1">
    <citation type="submission" date="2019-04" db="EMBL/GenBank/DDBJ databases">
        <title>Lewinella litorea sp. nov., isolated from a marine sand.</title>
        <authorList>
            <person name="Yoon J.-H."/>
        </authorList>
    </citation>
    <scope>NUCLEOTIDE SEQUENCE [LARGE SCALE GENOMIC DNA]</scope>
    <source>
        <strain evidence="9 10">HSMS-39</strain>
    </source>
</reference>
<keyword evidence="10" id="KW-1185">Reference proteome</keyword>
<dbReference type="Pfam" id="PF04545">
    <property type="entry name" value="Sigma70_r4"/>
    <property type="match status" value="1"/>
</dbReference>
<evidence type="ECO:0000256" key="1">
    <source>
        <dbReference type="ARBA" id="ARBA00010641"/>
    </source>
</evidence>
<dbReference type="InterPro" id="IPR007630">
    <property type="entry name" value="RNA_pol_sigma70_r4"/>
</dbReference>
<dbReference type="InterPro" id="IPR013325">
    <property type="entry name" value="RNA_pol_sigma_r2"/>
</dbReference>
<dbReference type="CDD" id="cd06171">
    <property type="entry name" value="Sigma70_r4"/>
    <property type="match status" value="1"/>
</dbReference>